<gene>
    <name evidence="1" type="ORF">JK361_31670</name>
</gene>
<reference evidence="1 2" key="1">
    <citation type="submission" date="2021-01" db="EMBL/GenBank/DDBJ databases">
        <title>WGS of actinomycetes isolated from Thailand.</title>
        <authorList>
            <person name="Thawai C."/>
        </authorList>
    </citation>
    <scope>NUCLEOTIDE SEQUENCE [LARGE SCALE GENOMIC DNA]</scope>
    <source>
        <strain evidence="1 2">CH5-8</strain>
    </source>
</reference>
<proteinExistence type="predicted"/>
<evidence type="ECO:0000313" key="2">
    <source>
        <dbReference type="Proteomes" id="UP000621386"/>
    </source>
</evidence>
<organism evidence="1 2">
    <name type="scientific">Streptomyces musisoli</name>
    <dbReference type="NCBI Taxonomy" id="2802280"/>
    <lineage>
        <taxon>Bacteria</taxon>
        <taxon>Bacillati</taxon>
        <taxon>Actinomycetota</taxon>
        <taxon>Actinomycetes</taxon>
        <taxon>Kitasatosporales</taxon>
        <taxon>Streptomycetaceae</taxon>
        <taxon>Streptomyces</taxon>
    </lineage>
</organism>
<dbReference type="Proteomes" id="UP000621386">
    <property type="component" value="Unassembled WGS sequence"/>
</dbReference>
<name>A0ABS1P9T9_9ACTN</name>
<comment type="caution">
    <text evidence="1">The sequence shown here is derived from an EMBL/GenBank/DDBJ whole genome shotgun (WGS) entry which is preliminary data.</text>
</comment>
<accession>A0ABS1P9T9</accession>
<dbReference type="RefSeq" id="WP_201824871.1">
    <property type="nucleotide sequence ID" value="NZ_JAERRH010000017.1"/>
</dbReference>
<evidence type="ECO:0008006" key="3">
    <source>
        <dbReference type="Google" id="ProtNLM"/>
    </source>
</evidence>
<evidence type="ECO:0000313" key="1">
    <source>
        <dbReference type="EMBL" id="MBL1109093.1"/>
    </source>
</evidence>
<protein>
    <recommendedName>
        <fullName evidence="3">FXSXX-COOH protein</fullName>
    </recommendedName>
</protein>
<sequence>MKGSLADLAARTAGELAAAVKSRLGRVQNRTRPIDGYFTGAGLSPPLPTRP</sequence>
<dbReference type="EMBL" id="JAERRH010000017">
    <property type="protein sequence ID" value="MBL1109093.1"/>
    <property type="molecule type" value="Genomic_DNA"/>
</dbReference>
<keyword evidence="2" id="KW-1185">Reference proteome</keyword>